<dbReference type="Proteomes" id="UP000004095">
    <property type="component" value="Unassembled WGS sequence"/>
</dbReference>
<protein>
    <submittedName>
        <fullName evidence="1">Uncharacterized protein</fullName>
    </submittedName>
</protein>
<dbReference type="EMBL" id="AAWS01000002">
    <property type="protein sequence ID" value="EAY31560.1"/>
    <property type="molecule type" value="Genomic_DNA"/>
</dbReference>
<name>A1ZD22_MICM2</name>
<reference evidence="1 2" key="1">
    <citation type="submission" date="2007-01" db="EMBL/GenBank/DDBJ databases">
        <authorList>
            <person name="Haygood M."/>
            <person name="Podell S."/>
            <person name="Anderson C."/>
            <person name="Hopkinson B."/>
            <person name="Roe K."/>
            <person name="Barbeau K."/>
            <person name="Gaasterland T."/>
            <person name="Ferriera S."/>
            <person name="Johnson J."/>
            <person name="Kravitz S."/>
            <person name="Beeson K."/>
            <person name="Sutton G."/>
            <person name="Rogers Y.-H."/>
            <person name="Friedman R."/>
            <person name="Frazier M."/>
            <person name="Venter J.C."/>
        </authorList>
    </citation>
    <scope>NUCLEOTIDE SEQUENCE [LARGE SCALE GENOMIC DNA]</scope>
    <source>
        <strain evidence="1 2">ATCC 23134</strain>
    </source>
</reference>
<keyword evidence="2" id="KW-1185">Reference proteome</keyword>
<evidence type="ECO:0000313" key="2">
    <source>
        <dbReference type="Proteomes" id="UP000004095"/>
    </source>
</evidence>
<accession>A1ZD22</accession>
<dbReference type="AlphaFoldDB" id="A1ZD22"/>
<comment type="caution">
    <text evidence="1">The sequence shown here is derived from an EMBL/GenBank/DDBJ whole genome shotgun (WGS) entry which is preliminary data.</text>
</comment>
<organism evidence="1 2">
    <name type="scientific">Microscilla marina ATCC 23134</name>
    <dbReference type="NCBI Taxonomy" id="313606"/>
    <lineage>
        <taxon>Bacteria</taxon>
        <taxon>Pseudomonadati</taxon>
        <taxon>Bacteroidota</taxon>
        <taxon>Cytophagia</taxon>
        <taxon>Cytophagales</taxon>
        <taxon>Microscillaceae</taxon>
        <taxon>Microscilla</taxon>
    </lineage>
</organism>
<sequence>MSFFCLQPGNTNKIIIDKMEATPKNILEYLSFIEDIES</sequence>
<evidence type="ECO:0000313" key="1">
    <source>
        <dbReference type="EMBL" id="EAY31560.1"/>
    </source>
</evidence>
<proteinExistence type="predicted"/>
<gene>
    <name evidence="1" type="ORF">M23134_05066</name>
</gene>